<gene>
    <name evidence="2" type="ORF">LCGC14_2093040</name>
</gene>
<dbReference type="InterPro" id="IPR036249">
    <property type="entry name" value="Thioredoxin-like_sf"/>
</dbReference>
<reference evidence="2" key="1">
    <citation type="journal article" date="2015" name="Nature">
        <title>Complex archaea that bridge the gap between prokaryotes and eukaryotes.</title>
        <authorList>
            <person name="Spang A."/>
            <person name="Saw J.H."/>
            <person name="Jorgensen S.L."/>
            <person name="Zaremba-Niedzwiedzka K."/>
            <person name="Martijn J."/>
            <person name="Lind A.E."/>
            <person name="van Eijk R."/>
            <person name="Schleper C."/>
            <person name="Guy L."/>
            <person name="Ettema T.J."/>
        </authorList>
    </citation>
    <scope>NUCLEOTIDE SEQUENCE</scope>
</reference>
<dbReference type="GO" id="GO:0016491">
    <property type="term" value="F:oxidoreductase activity"/>
    <property type="evidence" value="ECO:0007669"/>
    <property type="project" value="InterPro"/>
</dbReference>
<organism evidence="2">
    <name type="scientific">marine sediment metagenome</name>
    <dbReference type="NCBI Taxonomy" id="412755"/>
    <lineage>
        <taxon>unclassified sequences</taxon>
        <taxon>metagenomes</taxon>
        <taxon>ecological metagenomes</taxon>
    </lineage>
</organism>
<dbReference type="Gene3D" id="3.40.30.10">
    <property type="entry name" value="Glutaredoxin"/>
    <property type="match status" value="1"/>
</dbReference>
<comment type="caution">
    <text evidence="2">The sequence shown here is derived from an EMBL/GenBank/DDBJ whole genome shotgun (WGS) entry which is preliminary data.</text>
</comment>
<dbReference type="PROSITE" id="PS51352">
    <property type="entry name" value="THIOREDOXIN_2"/>
    <property type="match status" value="1"/>
</dbReference>
<dbReference type="InterPro" id="IPR000866">
    <property type="entry name" value="AhpC/TSA"/>
</dbReference>
<dbReference type="CDD" id="cd02966">
    <property type="entry name" value="TlpA_like_family"/>
    <property type="match status" value="1"/>
</dbReference>
<dbReference type="EMBL" id="LAZR01025534">
    <property type="protein sequence ID" value="KKL71623.1"/>
    <property type="molecule type" value="Genomic_DNA"/>
</dbReference>
<dbReference type="GO" id="GO:0016209">
    <property type="term" value="F:antioxidant activity"/>
    <property type="evidence" value="ECO:0007669"/>
    <property type="project" value="InterPro"/>
</dbReference>
<evidence type="ECO:0000313" key="2">
    <source>
        <dbReference type="EMBL" id="KKL71623.1"/>
    </source>
</evidence>
<evidence type="ECO:0000259" key="1">
    <source>
        <dbReference type="PROSITE" id="PS51352"/>
    </source>
</evidence>
<name>A0A0F9EC24_9ZZZZ</name>
<sequence length="147" mass="16239">DFDGSRQRLSDYRGKPVYVNFWATWCIPCQIELPEMQELLDRHKDELAIITVNRAEPLGRAENFFSNIEKLNGEPGISFTVDGMDPDDTLYNEYRGLGMPVSVFIDANGKVVKVFNGLIDLSIMEESLAEAVASARASESGSSDAGS</sequence>
<feature type="non-terminal residue" evidence="2">
    <location>
        <position position="1"/>
    </location>
</feature>
<feature type="domain" description="Thioredoxin" evidence="1">
    <location>
        <begin position="1"/>
        <end position="137"/>
    </location>
</feature>
<dbReference type="PANTHER" id="PTHR42852">
    <property type="entry name" value="THIOL:DISULFIDE INTERCHANGE PROTEIN DSBE"/>
    <property type="match status" value="1"/>
</dbReference>
<protein>
    <recommendedName>
        <fullName evidence="1">Thioredoxin domain-containing protein</fullName>
    </recommendedName>
</protein>
<dbReference type="SUPFAM" id="SSF52833">
    <property type="entry name" value="Thioredoxin-like"/>
    <property type="match status" value="1"/>
</dbReference>
<accession>A0A0F9EC24</accession>
<proteinExistence type="predicted"/>
<dbReference type="InterPro" id="IPR050553">
    <property type="entry name" value="Thioredoxin_ResA/DsbE_sf"/>
</dbReference>
<dbReference type="InterPro" id="IPR013766">
    <property type="entry name" value="Thioredoxin_domain"/>
</dbReference>
<dbReference type="PANTHER" id="PTHR42852:SF13">
    <property type="entry name" value="PROTEIN DIPZ"/>
    <property type="match status" value="1"/>
</dbReference>
<dbReference type="Pfam" id="PF00578">
    <property type="entry name" value="AhpC-TSA"/>
    <property type="match status" value="1"/>
</dbReference>
<dbReference type="AlphaFoldDB" id="A0A0F9EC24"/>